<dbReference type="PANTHER" id="PTHR11361:SF20">
    <property type="entry name" value="MUTS PROTEIN HOMOLOG 5"/>
    <property type="match status" value="1"/>
</dbReference>
<sequence>MRRRRTSGTGNGRSRSKMCMEGSINGSRILSLFYSSKGQLGVAYYTDATKEVFLAQGYDDESDFALVQLVKLQIRPSVILLPSTSSETLSAAVSFTDEDDTMTPGAPSAVAVTMLTPSLFSESVARRELMRVVKCPEGVPKDLYIASKLGERSYSTAWRASGALITFLRTNSIVPSSVSLTLLRGIVHIGEETVRGLQLANTYPKSILSLYSPSCTLGRAALQSWLLRPLRDADARDARMRSVESLCGRDDSEYGQEVAGMRNSLKELLKGLADPRQALESLRHSAGVAPKGAWTRLITLLETASKLVRLVKGLSSEVLDVCPVLGCLEGVWTDQCHYALRMLQKCVTVENGGVRVKEGVSPKLDQVVEHIKHLPDILNSTAVEILGRLGDHPHSVPLSLAVTYMPQIGYLVAMVQTDGLSEDMQEGEAQQQLIALGYPPELHFVFASGTHLYFKCTETEILDTEYGDLKRREADITEDILREVQTRLSQAETAGPISQLGCAMGELDGVLALVHAALHMGWTGRPEWTDSPGIHVEGGRHPLVNSSVPTNLSVGGPPTVVLCGPNASGKSHALRTVGCLTAQHLSIGPLDGIFSLLTGEDTTSSVQSAFSADTAQIGRTLSLCTSHSLLLLDEAGRGTHPLDGQALFLAMVRRLSAPPCPLSILSTNLVSALADSALTAVRHRVSVMHTEVEAESESIVAYKYTLAPGAISHTYAVAVARSAGFPQSLVDRALEICRAEREGGSKGAGGRNGRQASVLRVARAALAVDMDAPDALLKVSAAVAGL</sequence>
<keyword evidence="3" id="KW-0067">ATP-binding</keyword>
<proteinExistence type="inferred from homology"/>
<evidence type="ECO:0000259" key="6">
    <source>
        <dbReference type="SMART" id="SM00534"/>
    </source>
</evidence>
<dbReference type="GO" id="GO:0005634">
    <property type="term" value="C:nucleus"/>
    <property type="evidence" value="ECO:0007669"/>
    <property type="project" value="TreeGrafter"/>
</dbReference>
<dbReference type="GO" id="GO:0140664">
    <property type="term" value="F:ATP-dependent DNA damage sensor activity"/>
    <property type="evidence" value="ECO:0007669"/>
    <property type="project" value="InterPro"/>
</dbReference>
<evidence type="ECO:0000259" key="5">
    <source>
        <dbReference type="SMART" id="SM00533"/>
    </source>
</evidence>
<dbReference type="InterPro" id="IPR000432">
    <property type="entry name" value="DNA_mismatch_repair_MutS_C"/>
</dbReference>
<name>A0A9K3GFM8_9EUKA</name>
<dbReference type="InterPro" id="IPR007696">
    <property type="entry name" value="DNA_mismatch_repair_MutS_core"/>
</dbReference>
<keyword evidence="8" id="KW-1185">Reference proteome</keyword>
<reference evidence="7 8" key="1">
    <citation type="journal article" date="2018" name="PLoS ONE">
        <title>The draft genome of Kipferlia bialata reveals reductive genome evolution in fornicate parasites.</title>
        <authorList>
            <person name="Tanifuji G."/>
            <person name="Takabayashi S."/>
            <person name="Kume K."/>
            <person name="Takagi M."/>
            <person name="Nakayama T."/>
            <person name="Kamikawa R."/>
            <person name="Inagaki Y."/>
            <person name="Hashimoto T."/>
        </authorList>
    </citation>
    <scope>NUCLEOTIDE SEQUENCE [LARGE SCALE GENOMIC DNA]</scope>
    <source>
        <strain evidence="7">NY0173</strain>
    </source>
</reference>
<gene>
    <name evidence="7" type="ORF">KIPB_001609</name>
</gene>
<dbReference type="Proteomes" id="UP000265618">
    <property type="component" value="Unassembled WGS sequence"/>
</dbReference>
<dbReference type="SUPFAM" id="SSF52540">
    <property type="entry name" value="P-loop containing nucleoside triphosphate hydrolases"/>
    <property type="match status" value="1"/>
</dbReference>
<dbReference type="PIRSF" id="PIRSF037677">
    <property type="entry name" value="DNA_mis_repair_Msh6"/>
    <property type="match status" value="1"/>
</dbReference>
<dbReference type="EMBL" id="BDIP01000236">
    <property type="protein sequence ID" value="GIQ80760.1"/>
    <property type="molecule type" value="Genomic_DNA"/>
</dbReference>
<dbReference type="Gene3D" id="1.10.1420.10">
    <property type="match status" value="1"/>
</dbReference>
<protein>
    <recommendedName>
        <fullName evidence="9">DNA mismatch repair proteins mutS family domain-containing protein</fullName>
    </recommendedName>
</protein>
<dbReference type="SMART" id="SM00533">
    <property type="entry name" value="MUTSd"/>
    <property type="match status" value="1"/>
</dbReference>
<dbReference type="OrthoDB" id="29596at2759"/>
<evidence type="ECO:0000313" key="8">
    <source>
        <dbReference type="Proteomes" id="UP000265618"/>
    </source>
</evidence>
<evidence type="ECO:0000256" key="2">
    <source>
        <dbReference type="ARBA" id="ARBA00022741"/>
    </source>
</evidence>
<keyword evidence="2" id="KW-0547">Nucleotide-binding</keyword>
<dbReference type="InterPro" id="IPR017261">
    <property type="entry name" value="DNA_mismatch_repair_MutS/MSH"/>
</dbReference>
<dbReference type="AlphaFoldDB" id="A0A9K3GFM8"/>
<dbReference type="InterPro" id="IPR045076">
    <property type="entry name" value="MutS"/>
</dbReference>
<dbReference type="GO" id="GO:0006298">
    <property type="term" value="P:mismatch repair"/>
    <property type="evidence" value="ECO:0007669"/>
    <property type="project" value="InterPro"/>
</dbReference>
<feature type="domain" description="DNA mismatch repair proteins mutS family" evidence="6">
    <location>
        <begin position="557"/>
        <end position="738"/>
    </location>
</feature>
<comment type="caution">
    <text evidence="7">The sequence shown here is derived from an EMBL/GenBank/DDBJ whole genome shotgun (WGS) entry which is preliminary data.</text>
</comment>
<dbReference type="GO" id="GO:0030983">
    <property type="term" value="F:mismatched DNA binding"/>
    <property type="evidence" value="ECO:0007669"/>
    <property type="project" value="InterPro"/>
</dbReference>
<dbReference type="InterPro" id="IPR036187">
    <property type="entry name" value="DNA_mismatch_repair_MutS_sf"/>
</dbReference>
<dbReference type="SUPFAM" id="SSF48334">
    <property type="entry name" value="DNA repair protein MutS, domain III"/>
    <property type="match status" value="1"/>
</dbReference>
<dbReference type="PANTHER" id="PTHR11361">
    <property type="entry name" value="DNA MISMATCH REPAIR PROTEIN MUTS FAMILY MEMBER"/>
    <property type="match status" value="1"/>
</dbReference>
<comment type="similarity">
    <text evidence="1">Belongs to the DNA mismatch repair MutS family.</text>
</comment>
<dbReference type="InterPro" id="IPR027417">
    <property type="entry name" value="P-loop_NTPase"/>
</dbReference>
<accession>A0A9K3GFM8</accession>
<evidence type="ECO:0000256" key="1">
    <source>
        <dbReference type="ARBA" id="ARBA00006271"/>
    </source>
</evidence>
<keyword evidence="4" id="KW-0238">DNA-binding</keyword>
<dbReference type="SMART" id="SM00534">
    <property type="entry name" value="MUTSac"/>
    <property type="match status" value="1"/>
</dbReference>
<evidence type="ECO:0000256" key="4">
    <source>
        <dbReference type="ARBA" id="ARBA00023125"/>
    </source>
</evidence>
<evidence type="ECO:0000313" key="7">
    <source>
        <dbReference type="EMBL" id="GIQ80760.1"/>
    </source>
</evidence>
<evidence type="ECO:0008006" key="9">
    <source>
        <dbReference type="Google" id="ProtNLM"/>
    </source>
</evidence>
<dbReference type="Pfam" id="PF00488">
    <property type="entry name" value="MutS_V"/>
    <property type="match status" value="1"/>
</dbReference>
<dbReference type="GO" id="GO:0051026">
    <property type="term" value="P:chiasma assembly"/>
    <property type="evidence" value="ECO:0007669"/>
    <property type="project" value="TreeGrafter"/>
</dbReference>
<feature type="domain" description="DNA mismatch repair protein MutS core" evidence="5">
    <location>
        <begin position="205"/>
        <end position="547"/>
    </location>
</feature>
<organism evidence="7 8">
    <name type="scientific">Kipferlia bialata</name>
    <dbReference type="NCBI Taxonomy" id="797122"/>
    <lineage>
        <taxon>Eukaryota</taxon>
        <taxon>Metamonada</taxon>
        <taxon>Carpediemonas-like organisms</taxon>
        <taxon>Kipferlia</taxon>
    </lineage>
</organism>
<dbReference type="GO" id="GO:0005524">
    <property type="term" value="F:ATP binding"/>
    <property type="evidence" value="ECO:0007669"/>
    <property type="project" value="UniProtKB-KW"/>
</dbReference>
<evidence type="ECO:0000256" key="3">
    <source>
        <dbReference type="ARBA" id="ARBA00022840"/>
    </source>
</evidence>
<dbReference type="Gene3D" id="3.40.50.300">
    <property type="entry name" value="P-loop containing nucleotide triphosphate hydrolases"/>
    <property type="match status" value="1"/>
</dbReference>